<keyword evidence="3 7" id="KW-0375">Hydrogen ion transport</keyword>
<comment type="subcellular location">
    <subcellularLocation>
        <location evidence="7">Cell membrane</location>
        <topology evidence="7">Peripheral membrane protein</topology>
    </subcellularLocation>
    <subcellularLocation>
        <location evidence="1">Membrane</location>
    </subcellularLocation>
</comment>
<dbReference type="GO" id="GO:0005886">
    <property type="term" value="C:plasma membrane"/>
    <property type="evidence" value="ECO:0007669"/>
    <property type="project" value="UniProtKB-SubCell"/>
</dbReference>
<comment type="function">
    <text evidence="7">F(1)F(0) ATP synthase produces ATP from ADP in the presence of a proton or sodium gradient. F-type ATPases consist of two structural domains, F(1) containing the extramembraneous catalytic core and F(0) containing the membrane proton channel, linked together by a central stalk and a peripheral stalk. During catalysis, ATP synthesis in the catalytic domain of F(1) is coupled via a rotary mechanism of the central stalk subunits to proton translocation.</text>
</comment>
<dbReference type="HAMAP" id="MF_01416">
    <property type="entry name" value="ATP_synth_delta_bact"/>
    <property type="match status" value="1"/>
</dbReference>
<dbReference type="EMBL" id="FNLL01000005">
    <property type="protein sequence ID" value="SDU14772.1"/>
    <property type="molecule type" value="Genomic_DNA"/>
</dbReference>
<dbReference type="RefSeq" id="WP_092233049.1">
    <property type="nucleotide sequence ID" value="NZ_FNLL01000005.1"/>
</dbReference>
<evidence type="ECO:0000256" key="5">
    <source>
        <dbReference type="ARBA" id="ARBA00023136"/>
    </source>
</evidence>
<evidence type="ECO:0000313" key="10">
    <source>
        <dbReference type="Proteomes" id="UP000199608"/>
    </source>
</evidence>
<dbReference type="SUPFAM" id="SSF47928">
    <property type="entry name" value="N-terminal domain of the delta subunit of the F1F0-ATP synthase"/>
    <property type="match status" value="1"/>
</dbReference>
<reference evidence="10" key="1">
    <citation type="submission" date="2016-10" db="EMBL/GenBank/DDBJ databases">
        <authorList>
            <person name="Varghese N."/>
            <person name="Submissions S."/>
        </authorList>
    </citation>
    <scope>NUCLEOTIDE SEQUENCE [LARGE SCALE GENOMIC DNA]</scope>
    <source>
        <strain evidence="10">DSM 3384</strain>
    </source>
</reference>
<evidence type="ECO:0000256" key="4">
    <source>
        <dbReference type="ARBA" id="ARBA00023065"/>
    </source>
</evidence>
<dbReference type="GO" id="GO:0046933">
    <property type="term" value="F:proton-transporting ATP synthase activity, rotational mechanism"/>
    <property type="evidence" value="ECO:0007669"/>
    <property type="project" value="UniProtKB-UniRule"/>
</dbReference>
<keyword evidence="4 7" id="KW-0406">Ion transport</keyword>
<keyword evidence="7" id="KW-0139">CF(1)</keyword>
<evidence type="ECO:0000256" key="3">
    <source>
        <dbReference type="ARBA" id="ARBA00022781"/>
    </source>
</evidence>
<dbReference type="NCBIfam" id="TIGR01145">
    <property type="entry name" value="ATP_synt_delta"/>
    <property type="match status" value="1"/>
</dbReference>
<evidence type="ECO:0000256" key="1">
    <source>
        <dbReference type="ARBA" id="ARBA00004370"/>
    </source>
</evidence>
<dbReference type="Pfam" id="PF00213">
    <property type="entry name" value="OSCP"/>
    <property type="match status" value="1"/>
</dbReference>
<evidence type="ECO:0000313" key="9">
    <source>
        <dbReference type="EMBL" id="SDU14772.1"/>
    </source>
</evidence>
<keyword evidence="5 7" id="KW-0472">Membrane</keyword>
<evidence type="ECO:0000256" key="2">
    <source>
        <dbReference type="ARBA" id="ARBA00022448"/>
    </source>
</evidence>
<keyword evidence="8" id="KW-1133">Transmembrane helix</keyword>
<dbReference type="AlphaFoldDB" id="A0A1H2G596"/>
<dbReference type="Gene3D" id="1.10.520.20">
    <property type="entry name" value="N-terminal domain of the delta subunit of the F1F0-ATP synthase"/>
    <property type="match status" value="1"/>
</dbReference>
<dbReference type="PANTHER" id="PTHR11910">
    <property type="entry name" value="ATP SYNTHASE DELTA CHAIN"/>
    <property type="match status" value="1"/>
</dbReference>
<organism evidence="9 10">
    <name type="scientific">Desulfobacula phenolica</name>
    <dbReference type="NCBI Taxonomy" id="90732"/>
    <lineage>
        <taxon>Bacteria</taxon>
        <taxon>Pseudomonadati</taxon>
        <taxon>Thermodesulfobacteriota</taxon>
        <taxon>Desulfobacteria</taxon>
        <taxon>Desulfobacterales</taxon>
        <taxon>Desulfobacteraceae</taxon>
        <taxon>Desulfobacula</taxon>
    </lineage>
</organism>
<dbReference type="Proteomes" id="UP000199608">
    <property type="component" value="Unassembled WGS sequence"/>
</dbReference>
<protein>
    <recommendedName>
        <fullName evidence="7">ATP synthase subunit delta</fullName>
    </recommendedName>
    <alternativeName>
        <fullName evidence="7">ATP synthase F(1) sector subunit delta</fullName>
    </alternativeName>
    <alternativeName>
        <fullName evidence="7">F-type ATPase subunit delta</fullName>
        <shortName evidence="7">F-ATPase subunit delta</shortName>
    </alternativeName>
</protein>
<feature type="transmembrane region" description="Helical" evidence="8">
    <location>
        <begin position="61"/>
        <end position="83"/>
    </location>
</feature>
<evidence type="ECO:0000256" key="6">
    <source>
        <dbReference type="ARBA" id="ARBA00023310"/>
    </source>
</evidence>
<evidence type="ECO:0000256" key="7">
    <source>
        <dbReference type="HAMAP-Rule" id="MF_01416"/>
    </source>
</evidence>
<keyword evidence="8" id="KW-0812">Transmembrane</keyword>
<dbReference type="InterPro" id="IPR026015">
    <property type="entry name" value="ATP_synth_OSCP/delta_N_sf"/>
</dbReference>
<comment type="similarity">
    <text evidence="7">Belongs to the ATPase delta chain family.</text>
</comment>
<gene>
    <name evidence="7" type="primary">atpH</name>
    <name evidence="9" type="ORF">SAMN04487931_10511</name>
</gene>
<evidence type="ECO:0000256" key="8">
    <source>
        <dbReference type="SAM" id="Phobius"/>
    </source>
</evidence>
<keyword evidence="7" id="KW-1003">Cell membrane</keyword>
<dbReference type="PRINTS" id="PR00125">
    <property type="entry name" value="ATPASEDELTA"/>
</dbReference>
<keyword evidence="6 7" id="KW-0066">ATP synthesis</keyword>
<accession>A0A1H2G596</accession>
<keyword evidence="10" id="KW-1185">Reference proteome</keyword>
<name>A0A1H2G596_9BACT</name>
<sequence>MKNLAVSRRYAKALILIGQEDGQADHYNAELDSIVKLFDTQEGFETALTNPLYNKNDRKKVLQTVLAATNLSAIMKSFLILLFDKGRIVFLREIASYYKDLADELNGVVKASIISATELSAGAIGKIKKALSNKTGKNIVLNVEQDPSLIGGVITKIGDLVMDGSVKTQLINMRETLKKGESV</sequence>
<dbReference type="InterPro" id="IPR000711">
    <property type="entry name" value="ATPase_OSCP/dsu"/>
</dbReference>
<dbReference type="GO" id="GO:0045259">
    <property type="term" value="C:proton-transporting ATP synthase complex"/>
    <property type="evidence" value="ECO:0007669"/>
    <property type="project" value="UniProtKB-KW"/>
</dbReference>
<proteinExistence type="inferred from homology"/>
<keyword evidence="2 7" id="KW-0813">Transport</keyword>
<comment type="function">
    <text evidence="7">This protein is part of the stalk that links CF(0) to CF(1). It either transmits conformational changes from CF(0) to CF(1) or is implicated in proton conduction.</text>
</comment>